<reference evidence="2" key="1">
    <citation type="journal article" date="2019" name="Int. J. Syst. Evol. Microbiol.">
        <title>The Global Catalogue of Microorganisms (GCM) 10K type strain sequencing project: providing services to taxonomists for standard genome sequencing and annotation.</title>
        <authorList>
            <consortium name="The Broad Institute Genomics Platform"/>
            <consortium name="The Broad Institute Genome Sequencing Center for Infectious Disease"/>
            <person name="Wu L."/>
            <person name="Ma J."/>
        </authorList>
    </citation>
    <scope>NUCLEOTIDE SEQUENCE [LARGE SCALE GENOMIC DNA]</scope>
    <source>
        <strain evidence="2">JCM 16548</strain>
    </source>
</reference>
<sequence length="257" mass="28293">MQLPTGGDVEPVTPLTSRPLRRTLLSQFWADLCFLHWPVDPGLVAPLLPAGTRPDTLDGMTYVGLIGFRMVGLGLFRGPGLPWVGTFAETNVRLYSVDGHGRRGVVFRSLDATRLLAVLTARVTLRLPYAWSRMSVERHDDEITYRCRRRWPEPRGAASTMRIRVGQPVDRPTPLDHFLTARWGLHTAIGRRTVHLPNAHPTWPLWTADLLELDDQLVAAGGLPAPVGPPVSVRYSPGVPVTFGSPDVCPPLVPVGT</sequence>
<evidence type="ECO:0000313" key="2">
    <source>
        <dbReference type="Proteomes" id="UP001500051"/>
    </source>
</evidence>
<keyword evidence="2" id="KW-1185">Reference proteome</keyword>
<dbReference type="PANTHER" id="PTHR39186:SF1">
    <property type="entry name" value="DUF2071 DOMAIN-CONTAINING PROTEIN"/>
    <property type="match status" value="1"/>
</dbReference>
<comment type="caution">
    <text evidence="1">The sequence shown here is derived from an EMBL/GenBank/DDBJ whole genome shotgun (WGS) entry which is preliminary data.</text>
</comment>
<dbReference type="InterPro" id="IPR023375">
    <property type="entry name" value="ADC_dom_sf"/>
</dbReference>
<dbReference type="Pfam" id="PF09844">
    <property type="entry name" value="DUF2071"/>
    <property type="match status" value="1"/>
</dbReference>
<dbReference type="Proteomes" id="UP001500051">
    <property type="component" value="Unassembled WGS sequence"/>
</dbReference>
<accession>A0ABP7CUY3</accession>
<gene>
    <name evidence="1" type="ORF">GCM10022204_08730</name>
</gene>
<dbReference type="RefSeq" id="WP_344811047.1">
    <property type="nucleotide sequence ID" value="NZ_BAAAYX010000002.1"/>
</dbReference>
<name>A0ABP7CUY3_9ACTN</name>
<protein>
    <submittedName>
        <fullName evidence="1">DUF2071 domain-containing protein</fullName>
    </submittedName>
</protein>
<proteinExistence type="predicted"/>
<dbReference type="PANTHER" id="PTHR39186">
    <property type="entry name" value="DUF2071 FAMILY PROTEIN"/>
    <property type="match status" value="1"/>
</dbReference>
<organism evidence="1 2">
    <name type="scientific">Microlunatus aurantiacus</name>
    <dbReference type="NCBI Taxonomy" id="446786"/>
    <lineage>
        <taxon>Bacteria</taxon>
        <taxon>Bacillati</taxon>
        <taxon>Actinomycetota</taxon>
        <taxon>Actinomycetes</taxon>
        <taxon>Propionibacteriales</taxon>
        <taxon>Propionibacteriaceae</taxon>
        <taxon>Microlunatus</taxon>
    </lineage>
</organism>
<dbReference type="EMBL" id="BAAAYX010000002">
    <property type="protein sequence ID" value="GAA3695199.1"/>
    <property type="molecule type" value="Genomic_DNA"/>
</dbReference>
<dbReference type="SUPFAM" id="SSF160104">
    <property type="entry name" value="Acetoacetate decarboxylase-like"/>
    <property type="match status" value="1"/>
</dbReference>
<evidence type="ECO:0000313" key="1">
    <source>
        <dbReference type="EMBL" id="GAA3695199.1"/>
    </source>
</evidence>
<dbReference type="InterPro" id="IPR018644">
    <property type="entry name" value="DUF2071"/>
</dbReference>